<reference evidence="1 2" key="15">
    <citation type="journal article" date="2001" name="Virology">
        <title>Analysis of the first complete DNA sequence of an invertebrate iridovirus: coding strategy of the genome of Chilo iridescent virus.</title>
        <authorList>
            <person name="Jakob N.J."/>
            <person name="Muller K."/>
            <person name="Bahr U."/>
            <person name="Darai G."/>
        </authorList>
    </citation>
    <scope>NUCLEOTIDE SEQUENCE [LARGE SCALE GENOMIC DNA]</scope>
</reference>
<sequence length="54" mass="6799">MMHLNYTHSKIRFQDLHSERINLSKYYHLKILFYLGLSHFYKIFFFQTDLHHPQ</sequence>
<reference evidence="1 2" key="3">
    <citation type="journal article" date="1987" name="Virology">
        <title>Molecular cloning and physical mapping of the genome of insect iridescent virus type 6: further evidence for circular permutation of the viral genome.</title>
        <authorList>
            <person name="Schnitzler P."/>
            <person name="Soltau J.B."/>
            <person name="Fischer M."/>
            <person name="Reisner H."/>
            <person name="Scholz J."/>
            <person name="Delius H."/>
            <person name="Darai G."/>
        </authorList>
    </citation>
    <scope>NUCLEOTIDE SEQUENCE [LARGE SCALE GENOMIC DNA]</scope>
</reference>
<reference evidence="1 2" key="13">
    <citation type="journal article" date="1998" name="Virus Genes">
        <title>Identification of a thymidylate synthase gene within the genome of Chilo iridescent virus.</title>
        <authorList>
            <person name="Muller K."/>
            <person name="Tidona C.A."/>
            <person name="Bahr U."/>
            <person name="Darai G."/>
        </authorList>
    </citation>
    <scope>NUCLEOTIDE SEQUENCE [LARGE SCALE GENOMIC DNA]</scope>
</reference>
<reference evidence="1 2" key="11">
    <citation type="journal article" date="1994" name="Virus Genes">
        <title>Chilo iridescent virus encodes a putative helicase belonging to a distinct family within the "DEAD/H" superfamily: implications for the evolution of large DNA viruses.</title>
        <authorList>
            <person name="Sonntag K.C."/>
            <person name="Schnitzler P."/>
            <person name="Koonin E.V."/>
            <person name="Darai G."/>
        </authorList>
    </citation>
    <scope>NUCLEOTIDE SEQUENCE [LARGE SCALE GENOMIC DNA]</scope>
</reference>
<keyword evidence="2" id="KW-1185">Reference proteome</keyword>
<organismHost>
    <name type="scientific">Gryllus campestris</name>
    <dbReference type="NCBI Taxonomy" id="58607"/>
</organismHost>
<organismHost>
    <name type="scientific">Acheta domesticus</name>
    <name type="common">House cricket</name>
    <dbReference type="NCBI Taxonomy" id="6997"/>
</organismHost>
<reference evidence="1 2" key="2">
    <citation type="journal article" date="1986" name="Med. Microbiol. Immunol.">
        <title>Insect iridescent virus type 6 induced toxic degenerative hepatitis in mice.</title>
        <authorList>
            <person name="Lorbacher de Ruiz H."/>
            <person name="Gelderblom H."/>
            <person name="Hofmann W."/>
            <person name="Darai G."/>
        </authorList>
    </citation>
    <scope>NUCLEOTIDE SEQUENCE [LARGE SCALE GENOMIC DNA]</scope>
</reference>
<reference evidence="1 2" key="14">
    <citation type="journal article" date="1999" name="Virus Genes">
        <title>Identification of a gene cluster within the genome of Chilo iridescent virus encoding enzymes involved in viral DNA replication and processing.</title>
        <authorList>
            <person name="Muller K."/>
            <person name="Tidona C.A."/>
            <person name="Darai G."/>
        </authorList>
    </citation>
    <scope>NUCLEOTIDE SEQUENCE [LARGE SCALE GENOMIC DNA]</scope>
</reference>
<reference evidence="1 2" key="10">
    <citation type="journal article" date="1994" name="Nucleic Acids Res.">
        <title>Identification of genes encoding zinc finger proteins, non-histone chromosomal HMG protein homologue, and a putative GTP phosphohydrolase in the genome of Chilo iridescent virus.</title>
        <authorList>
            <person name="Schnitzler P."/>
            <person name="Hug M."/>
            <person name="Handermann M."/>
            <person name="Janssen W."/>
            <person name="Koonin E.V."/>
            <person name="Delius H."/>
            <person name="Darai C."/>
        </authorList>
    </citation>
    <scope>NUCLEOTIDE SEQUENCE [LARGE SCALE GENOMIC DNA]</scope>
</reference>
<dbReference type="Proteomes" id="UP000001359">
    <property type="component" value="Segment"/>
</dbReference>
<dbReference type="EMBL" id="AF303741">
    <property type="protein sequence ID" value="AAK82047.1"/>
    <property type="molecule type" value="Genomic_DNA"/>
</dbReference>
<evidence type="ECO:0000313" key="1">
    <source>
        <dbReference type="EMBL" id="AAK82047.1"/>
    </source>
</evidence>
<reference evidence="1 2" key="4">
    <citation type="journal article" date="1988" name="Virology">
        <title>Identification and characterization of the repetitive DNA element in the genome of insect iridescent virus type 6.</title>
        <authorList>
            <person name="Fischer M."/>
            <person name="Schnitzler P."/>
            <person name="Delius H."/>
            <person name="Darai G."/>
        </authorList>
    </citation>
    <scope>NUCLEOTIDE SEQUENCE [LARGE SCALE GENOMIC DNA]</scope>
</reference>
<accession>Q91FY5</accession>
<organism evidence="1 2">
    <name type="scientific">Invertebrate iridescent virus 6</name>
    <name type="common">IIV-6</name>
    <name type="synonym">Chilo iridescent virus</name>
    <dbReference type="NCBI Taxonomy" id="176652"/>
    <lineage>
        <taxon>Viruses</taxon>
        <taxon>Varidnaviria</taxon>
        <taxon>Bamfordvirae</taxon>
        <taxon>Nucleocytoviricota</taxon>
        <taxon>Megaviricetes</taxon>
        <taxon>Pimascovirales</taxon>
        <taxon>Pimascovirales incertae sedis</taxon>
        <taxon>Iridoviridae</taxon>
        <taxon>Betairidovirinae</taxon>
        <taxon>Iridovirus</taxon>
        <taxon>Iridovirus chilo1</taxon>
    </lineage>
</organism>
<reference evidence="1 2" key="7">
    <citation type="journal article" date="1993" name="J. Gen. Virol.">
        <title>Identification of the gene encoding the major capsid protein of insect iridescent virus type 6 by polymerase chain reaction.</title>
        <authorList>
            <person name="Stohwasser R."/>
            <person name="Raab K."/>
            <person name="Schnitzler P."/>
            <person name="Janssen W."/>
            <person name="Darai G."/>
        </authorList>
    </citation>
    <scope>NUCLEOTIDE SEQUENCE [LARGE SCALE GENOMIC DNA]</scope>
</reference>
<organismHost>
    <name type="scientific">Spodoptera frugiperda</name>
    <name type="common">Fall armyworm</name>
    <dbReference type="NCBI Taxonomy" id="7108"/>
</organismHost>
<name>Q91FY5_IIV6</name>
<reference evidence="1 2" key="8">
    <citation type="journal article" date="1994" name="Intervirology">
        <title>Identification of the primary structure and the coding capacity of the genome of insect iridescent virus type 6 between the genome coordinates 0.310 and 0.347 (7990 bp).</title>
        <authorList>
            <person name="Sonntag K.C."/>
            <person name="Schnitzler P."/>
            <person name="Janssen W."/>
            <person name="Darai G."/>
        </authorList>
    </citation>
    <scope>NUCLEOTIDE SEQUENCE [LARGE SCALE GENOMIC DNA]</scope>
</reference>
<evidence type="ECO:0000313" key="2">
    <source>
        <dbReference type="Proteomes" id="UP000001359"/>
    </source>
</evidence>
<reference evidence="1 2" key="12">
    <citation type="journal article" date="1997" name="Virus Genes">
        <title>The DNA sequence of Chilo iridescent virus between the genome coordinates 0.101 and 0.391; similarities in coding strategy between insect and vertebrate iridoviruses.</title>
        <authorList>
            <person name="Bahr U."/>
            <person name="Tidona C.A."/>
            <person name="Darai G."/>
        </authorList>
    </citation>
    <scope>NUCLEOTIDE SEQUENCE [LARGE SCALE GENOMIC DNA]</scope>
</reference>
<proteinExistence type="predicted"/>
<reference evidence="1 2" key="5">
    <citation type="journal article" date="1992" name="Virus Genes">
        <title>Identification and mapping of origins of DNA replication within the DNA sequences of the genome of insect iridescent virus type 6.</title>
        <authorList>
            <person name="Handermann M."/>
            <person name="Schnitzler P."/>
            <person name="Rosen-Wolff A."/>
            <person name="Raab K."/>
            <person name="Sonntag K.C."/>
            <person name="Darai G."/>
        </authorList>
    </citation>
    <scope>NUCLEOTIDE SEQUENCE [LARGE SCALE GENOMIC DNA]</scope>
</reference>
<organismHost>
    <name type="scientific">Chilo suppressalis</name>
    <name type="common">Asiatic rice borer moth</name>
    <dbReference type="NCBI Taxonomy" id="168631"/>
</organismHost>
<reference evidence="1 2" key="9">
    <citation type="journal article" date="1994" name="J. Gen. Virol.">
        <title>Insect iridescent virus type 6 encodes a polypeptide related to the largest subunit of eukaryotic RNA polymerase II.</title>
        <authorList>
            <person name="Schnitzler P."/>
            <person name="Sonntag K.C."/>
            <person name="Muller M."/>
            <person name="Janssen W."/>
            <person name="Bugert J.J."/>
            <person name="Koonin E.V."/>
            <person name="Darai G."/>
        </authorList>
    </citation>
    <scope>NUCLEOTIDE SEQUENCE [LARGE SCALE GENOMIC DNA]</scope>
</reference>
<protein>
    <submittedName>
        <fullName evidence="1">180L</fullName>
    </submittedName>
</protein>
<dbReference type="KEGG" id="vg:1733246"/>
<organismHost>
    <name type="scientific">Gryllus bimaculatus</name>
    <name type="common">Two-spotted cricket</name>
    <dbReference type="NCBI Taxonomy" id="6999"/>
</organismHost>
<dbReference type="GeneID" id="1733246"/>
<reference evidence="1 2" key="6">
    <citation type="journal article" date="1992" name="Virus Genes">
        <title>Characterization of the third origin of DNA replication of the genome of insect iridescent virus type 6.</title>
        <authorList>
            <person name="Sonntag K.C."/>
            <person name="Darai G."/>
        </authorList>
    </citation>
    <scope>NUCLEOTIDE SEQUENCE [LARGE SCALE GENOMIC DNA]</scope>
</reference>
<reference evidence="1 2" key="1">
    <citation type="journal article" date="1984" name="J. Virol.">
        <title>DNA analysis of insect iridescent virus 6: evidence for circular permutation and terminal redundancy.</title>
        <authorList>
            <person name="Delius H."/>
            <person name="Darai G."/>
            <person name="Fluegel R.M."/>
        </authorList>
    </citation>
    <scope>NUCLEOTIDE SEQUENCE [LARGE SCALE GENOMIC DNA]</scope>
</reference>
<dbReference type="RefSeq" id="NP_149643.1">
    <property type="nucleotide sequence ID" value="NC_003038.1"/>
</dbReference>